<feature type="region of interest" description="Disordered" evidence="25">
    <location>
        <begin position="1245"/>
        <end position="1291"/>
    </location>
</feature>
<dbReference type="InterPro" id="IPR029044">
    <property type="entry name" value="Nucleotide-diphossugar_trans"/>
</dbReference>
<keyword evidence="6" id="KW-0813">Transport</keyword>
<protein>
    <recommendedName>
        <fullName evidence="5">non-specific serine/threonine protein kinase</fullName>
        <ecNumber evidence="5">2.7.11.1</ecNumber>
    </recommendedName>
</protein>
<dbReference type="InterPro" id="IPR002495">
    <property type="entry name" value="Glyco_trans_8"/>
</dbReference>
<feature type="transmembrane region" description="Helical" evidence="26">
    <location>
        <begin position="3196"/>
        <end position="3219"/>
    </location>
</feature>
<keyword evidence="12" id="KW-0732">Signal</keyword>
<feature type="compositionally biased region" description="Polar residues" evidence="25">
    <location>
        <begin position="725"/>
        <end position="758"/>
    </location>
</feature>
<name>A0A5N5LIH0_9ROSI</name>
<dbReference type="GO" id="GO:0032934">
    <property type="term" value="F:sterol binding"/>
    <property type="evidence" value="ECO:0007669"/>
    <property type="project" value="TreeGrafter"/>
</dbReference>
<evidence type="ECO:0000256" key="14">
    <source>
        <dbReference type="ARBA" id="ARBA00022777"/>
    </source>
</evidence>
<evidence type="ECO:0000256" key="13">
    <source>
        <dbReference type="ARBA" id="ARBA00022741"/>
    </source>
</evidence>
<evidence type="ECO:0000256" key="11">
    <source>
        <dbReference type="ARBA" id="ARBA00022692"/>
    </source>
</evidence>
<dbReference type="InterPro" id="IPR000731">
    <property type="entry name" value="SSD"/>
</dbReference>
<feature type="transmembrane region" description="Helical" evidence="26">
    <location>
        <begin position="2196"/>
        <end position="2215"/>
    </location>
</feature>
<feature type="binding site" evidence="24">
    <location>
        <position position="837"/>
    </location>
    <ligand>
        <name>ATP</name>
        <dbReference type="ChEBI" id="CHEBI:30616"/>
    </ligand>
</feature>
<dbReference type="Gene3D" id="1.20.920.10">
    <property type="entry name" value="Bromodomain-like"/>
    <property type="match status" value="1"/>
</dbReference>
<dbReference type="Proteomes" id="UP000326939">
    <property type="component" value="Chromosome 9"/>
</dbReference>
<dbReference type="PROSITE" id="PS50014">
    <property type="entry name" value="BROMODOMAIN_2"/>
    <property type="match status" value="1"/>
</dbReference>
<feature type="transmembrane region" description="Helical" evidence="26">
    <location>
        <begin position="2669"/>
        <end position="2689"/>
    </location>
</feature>
<feature type="compositionally biased region" description="Basic and acidic residues" evidence="25">
    <location>
        <begin position="278"/>
        <end position="293"/>
    </location>
</feature>
<keyword evidence="18 23" id="KW-0103">Bromodomain</keyword>
<evidence type="ECO:0000256" key="19">
    <source>
        <dbReference type="ARBA" id="ARBA00023136"/>
    </source>
</evidence>
<feature type="compositionally biased region" description="Basic and acidic residues" evidence="25">
    <location>
        <begin position="1248"/>
        <end position="1286"/>
    </location>
</feature>
<evidence type="ECO:0000256" key="22">
    <source>
        <dbReference type="ARBA" id="ARBA00054261"/>
    </source>
</evidence>
<evidence type="ECO:0000256" key="24">
    <source>
        <dbReference type="PROSITE-ProRule" id="PRU10141"/>
    </source>
</evidence>
<dbReference type="GO" id="GO:0015918">
    <property type="term" value="P:sterol transport"/>
    <property type="evidence" value="ECO:0007669"/>
    <property type="project" value="UniProtKB-ARBA"/>
</dbReference>
<evidence type="ECO:0000256" key="5">
    <source>
        <dbReference type="ARBA" id="ARBA00012513"/>
    </source>
</evidence>
<evidence type="ECO:0000256" key="26">
    <source>
        <dbReference type="SAM" id="Phobius"/>
    </source>
</evidence>
<evidence type="ECO:0000256" key="3">
    <source>
        <dbReference type="ARBA" id="ARBA00005585"/>
    </source>
</evidence>
<keyword evidence="21" id="KW-0325">Glycoprotein</keyword>
<dbReference type="Pfam" id="PF12349">
    <property type="entry name" value="Sterol-sensing"/>
    <property type="match status" value="1"/>
</dbReference>
<dbReference type="EMBL" id="VDCV01000009">
    <property type="protein sequence ID" value="KAB5541836.1"/>
    <property type="molecule type" value="Genomic_DNA"/>
</dbReference>
<evidence type="ECO:0000256" key="10">
    <source>
        <dbReference type="ARBA" id="ARBA00022679"/>
    </source>
</evidence>
<feature type="transmembrane region" description="Helical" evidence="26">
    <location>
        <begin position="2597"/>
        <end position="2615"/>
    </location>
</feature>
<dbReference type="Gene3D" id="1.20.1640.10">
    <property type="entry name" value="Multidrug efflux transporter AcrB transmembrane domain"/>
    <property type="match status" value="2"/>
</dbReference>
<dbReference type="InterPro" id="IPR001245">
    <property type="entry name" value="Ser-Thr/Tyr_kinase_cat_dom"/>
</dbReference>
<evidence type="ECO:0000313" key="31">
    <source>
        <dbReference type="Proteomes" id="UP000326939"/>
    </source>
</evidence>
<evidence type="ECO:0000256" key="1">
    <source>
        <dbReference type="ARBA" id="ARBA00004127"/>
    </source>
</evidence>
<comment type="similarity">
    <text evidence="4">Belongs to the protein kinase superfamily. Ser/Thr protein kinase family.</text>
</comment>
<organism evidence="30 31">
    <name type="scientific">Salix brachista</name>
    <dbReference type="NCBI Taxonomy" id="2182728"/>
    <lineage>
        <taxon>Eukaryota</taxon>
        <taxon>Viridiplantae</taxon>
        <taxon>Streptophyta</taxon>
        <taxon>Embryophyta</taxon>
        <taxon>Tracheophyta</taxon>
        <taxon>Spermatophyta</taxon>
        <taxon>Magnoliopsida</taxon>
        <taxon>eudicotyledons</taxon>
        <taxon>Gunneridae</taxon>
        <taxon>Pentapetalae</taxon>
        <taxon>rosids</taxon>
        <taxon>fabids</taxon>
        <taxon>Malpighiales</taxon>
        <taxon>Salicaceae</taxon>
        <taxon>Saliceae</taxon>
        <taxon>Salix</taxon>
    </lineage>
</organism>
<feature type="domain" description="Bromo" evidence="28">
    <location>
        <begin position="202"/>
        <end position="250"/>
    </location>
</feature>
<comment type="caution">
    <text evidence="30">The sequence shown here is derived from an EMBL/GenBank/DDBJ whole genome shotgun (WGS) entry which is preliminary data.</text>
</comment>
<comment type="subcellular location">
    <subcellularLocation>
        <location evidence="2">Cell membrane</location>
    </subcellularLocation>
    <subcellularLocation>
        <location evidence="1">Endomembrane system</location>
        <topology evidence="1">Multi-pass membrane protein</topology>
    </subcellularLocation>
</comment>
<keyword evidence="14" id="KW-0418">Kinase</keyword>
<dbReference type="GO" id="GO:0005886">
    <property type="term" value="C:plasma membrane"/>
    <property type="evidence" value="ECO:0007669"/>
    <property type="project" value="UniProtKB-SubCell"/>
</dbReference>
<dbReference type="SUPFAM" id="SSF47370">
    <property type="entry name" value="Bromodomain"/>
    <property type="match status" value="1"/>
</dbReference>
<feature type="region of interest" description="Disordered" evidence="25">
    <location>
        <begin position="1"/>
        <end position="149"/>
    </location>
</feature>
<dbReference type="CDD" id="cd14066">
    <property type="entry name" value="STKc_IRAK"/>
    <property type="match status" value="1"/>
</dbReference>
<dbReference type="Pfam" id="PF07714">
    <property type="entry name" value="PK_Tyr_Ser-Thr"/>
    <property type="match status" value="1"/>
</dbReference>
<feature type="transmembrane region" description="Helical" evidence="26">
    <location>
        <begin position="2737"/>
        <end position="2763"/>
    </location>
</feature>
<keyword evidence="19 26" id="KW-0472">Membrane</keyword>
<feature type="transmembrane region" description="Helical" evidence="26">
    <location>
        <begin position="3102"/>
        <end position="3125"/>
    </location>
</feature>
<dbReference type="SUPFAM" id="SSF82866">
    <property type="entry name" value="Multidrug efflux transporter AcrB transmembrane domain"/>
    <property type="match status" value="2"/>
</dbReference>
<evidence type="ECO:0000256" key="15">
    <source>
        <dbReference type="ARBA" id="ARBA00022840"/>
    </source>
</evidence>
<feature type="compositionally biased region" description="Basic residues" evidence="25">
    <location>
        <begin position="104"/>
        <end position="113"/>
    </location>
</feature>
<dbReference type="InterPro" id="IPR000719">
    <property type="entry name" value="Prot_kinase_dom"/>
</dbReference>
<keyword evidence="17" id="KW-0443">Lipid metabolism</keyword>
<dbReference type="PROSITE" id="PS50156">
    <property type="entry name" value="SSD"/>
    <property type="match status" value="1"/>
</dbReference>
<dbReference type="Gene3D" id="1.10.510.10">
    <property type="entry name" value="Transferase(Phosphotransferase) domain 1"/>
    <property type="match status" value="1"/>
</dbReference>
<feature type="compositionally biased region" description="Polar residues" evidence="25">
    <location>
        <begin position="1099"/>
        <end position="1112"/>
    </location>
</feature>
<evidence type="ECO:0000256" key="23">
    <source>
        <dbReference type="PROSITE-ProRule" id="PRU00035"/>
    </source>
</evidence>
<dbReference type="GO" id="GO:0012505">
    <property type="term" value="C:endomembrane system"/>
    <property type="evidence" value="ECO:0007669"/>
    <property type="project" value="UniProtKB-SubCell"/>
</dbReference>
<dbReference type="GO" id="GO:0004674">
    <property type="term" value="F:protein serine/threonine kinase activity"/>
    <property type="evidence" value="ECO:0007669"/>
    <property type="project" value="UniProtKB-KW"/>
</dbReference>
<keyword evidence="13 24" id="KW-0547">Nucleotide-binding</keyword>
<evidence type="ECO:0000256" key="17">
    <source>
        <dbReference type="ARBA" id="ARBA00023098"/>
    </source>
</evidence>
<feature type="region of interest" description="Disordered" evidence="25">
    <location>
        <begin position="725"/>
        <end position="778"/>
    </location>
</feature>
<evidence type="ECO:0000256" key="2">
    <source>
        <dbReference type="ARBA" id="ARBA00004236"/>
    </source>
</evidence>
<feature type="compositionally biased region" description="Polar residues" evidence="25">
    <location>
        <begin position="344"/>
        <end position="359"/>
    </location>
</feature>
<dbReference type="Gene3D" id="3.30.200.20">
    <property type="entry name" value="Phosphorylase Kinase, domain 1"/>
    <property type="match status" value="1"/>
</dbReference>
<dbReference type="Gene3D" id="3.90.550.10">
    <property type="entry name" value="Spore Coat Polysaccharide Biosynthesis Protein SpsA, Chain A"/>
    <property type="match status" value="1"/>
</dbReference>
<dbReference type="InterPro" id="IPR032190">
    <property type="entry name" value="NPC1_N"/>
</dbReference>
<dbReference type="PROSITE" id="PS00107">
    <property type="entry name" value="PROTEIN_KINASE_ATP"/>
    <property type="match status" value="1"/>
</dbReference>
<feature type="domain" description="Protein kinase" evidence="27">
    <location>
        <begin position="801"/>
        <end position="1084"/>
    </location>
</feature>
<dbReference type="InterPro" id="IPR036427">
    <property type="entry name" value="Bromodomain-like_sf"/>
</dbReference>
<keyword evidence="9" id="KW-0328">Glycosyltransferase</keyword>
<evidence type="ECO:0000256" key="4">
    <source>
        <dbReference type="ARBA" id="ARBA00008684"/>
    </source>
</evidence>
<comment type="function">
    <text evidence="22">May be involved in plant defense signaling.</text>
</comment>
<feature type="region of interest" description="Disordered" evidence="25">
    <location>
        <begin position="1082"/>
        <end position="1136"/>
    </location>
</feature>
<dbReference type="InterPro" id="IPR008271">
    <property type="entry name" value="Ser/Thr_kinase_AS"/>
</dbReference>
<dbReference type="PANTHER" id="PTHR45727:SF8">
    <property type="entry name" value="PATCHED FAMILY PROTEIN"/>
    <property type="match status" value="1"/>
</dbReference>
<dbReference type="Pfam" id="PF25557">
    <property type="entry name" value="GAUT_1"/>
    <property type="match status" value="1"/>
</dbReference>
<evidence type="ECO:0000259" key="28">
    <source>
        <dbReference type="PROSITE" id="PS50014"/>
    </source>
</evidence>
<dbReference type="GO" id="GO:0005524">
    <property type="term" value="F:ATP binding"/>
    <property type="evidence" value="ECO:0007669"/>
    <property type="project" value="UniProtKB-UniRule"/>
</dbReference>
<keyword evidence="16 26" id="KW-1133">Transmembrane helix</keyword>
<evidence type="ECO:0000256" key="8">
    <source>
        <dbReference type="ARBA" id="ARBA00022527"/>
    </source>
</evidence>
<feature type="transmembrane region" description="Helical" evidence="26">
    <location>
        <begin position="2635"/>
        <end position="2657"/>
    </location>
</feature>
<dbReference type="InterPro" id="IPR001487">
    <property type="entry name" value="Bromodomain"/>
</dbReference>
<gene>
    <name evidence="30" type="ORF">DKX38_014810</name>
</gene>
<dbReference type="InterPro" id="IPR011009">
    <property type="entry name" value="Kinase-like_dom_sf"/>
</dbReference>
<feature type="region of interest" description="Disordered" evidence="25">
    <location>
        <begin position="278"/>
        <end position="370"/>
    </location>
</feature>
<keyword evidence="8" id="KW-0723">Serine/threonine-protein kinase</keyword>
<dbReference type="FunFam" id="1.20.1640.10:FF:000008">
    <property type="entry name" value="NPC intracellular cholesterol transporter 1"/>
    <property type="match status" value="1"/>
</dbReference>
<evidence type="ECO:0000259" key="27">
    <source>
        <dbReference type="PROSITE" id="PS50011"/>
    </source>
</evidence>
<dbReference type="PROSITE" id="PS00108">
    <property type="entry name" value="PROTEIN_KINASE_ST"/>
    <property type="match status" value="1"/>
</dbReference>
<keyword evidence="20" id="KW-1015">Disulfide bond</keyword>
<dbReference type="GO" id="GO:0006629">
    <property type="term" value="P:lipid metabolic process"/>
    <property type="evidence" value="ECO:0007669"/>
    <property type="project" value="UniProtKB-KW"/>
</dbReference>
<dbReference type="Pfam" id="PF16414">
    <property type="entry name" value="NPC1_N"/>
    <property type="match status" value="1"/>
</dbReference>
<feature type="domain" description="SSD" evidence="29">
    <location>
        <begin position="2600"/>
        <end position="2763"/>
    </location>
</feature>
<accession>A0A5N5LIH0</accession>
<keyword evidence="7" id="KW-1003">Cell membrane</keyword>
<dbReference type="InterPro" id="IPR017441">
    <property type="entry name" value="Protein_kinase_ATP_BS"/>
</dbReference>
<feature type="transmembrane region" description="Helical" evidence="26">
    <location>
        <begin position="2818"/>
        <end position="2842"/>
    </location>
</feature>
<dbReference type="SMART" id="SM00297">
    <property type="entry name" value="BROMO"/>
    <property type="match status" value="1"/>
</dbReference>
<keyword evidence="11 26" id="KW-0812">Transmembrane</keyword>
<evidence type="ECO:0000256" key="18">
    <source>
        <dbReference type="ARBA" id="ARBA00023117"/>
    </source>
</evidence>
<dbReference type="FunFam" id="1.10.510.10:FF:000032">
    <property type="entry name" value="Serine/threonine-protein kinase PBS1"/>
    <property type="match status" value="1"/>
</dbReference>
<dbReference type="Pfam" id="PF00439">
    <property type="entry name" value="Bromodomain"/>
    <property type="match status" value="1"/>
</dbReference>
<evidence type="ECO:0000256" key="16">
    <source>
        <dbReference type="ARBA" id="ARBA00022989"/>
    </source>
</evidence>
<dbReference type="InterPro" id="IPR053958">
    <property type="entry name" value="HMGCR/SNAP/NPC1-like_SSD"/>
</dbReference>
<feature type="transmembrane region" description="Helical" evidence="26">
    <location>
        <begin position="2329"/>
        <end position="2349"/>
    </location>
</feature>
<dbReference type="InterPro" id="IPR053956">
    <property type="entry name" value="NPC1_MLD"/>
</dbReference>
<dbReference type="PANTHER" id="PTHR45727">
    <property type="entry name" value="NPC INTRACELLULAR CHOLESTEROL TRANSPORTER 1"/>
    <property type="match status" value="1"/>
</dbReference>
<dbReference type="Pfam" id="PF01501">
    <property type="entry name" value="Glyco_transf_8"/>
    <property type="match status" value="1"/>
</dbReference>
<evidence type="ECO:0000256" key="7">
    <source>
        <dbReference type="ARBA" id="ARBA00022475"/>
    </source>
</evidence>
<feature type="region of interest" description="Disordered" evidence="25">
    <location>
        <begin position="642"/>
        <end position="691"/>
    </location>
</feature>
<dbReference type="SUPFAM" id="SSF56112">
    <property type="entry name" value="Protein kinase-like (PK-like)"/>
    <property type="match status" value="1"/>
</dbReference>
<feature type="compositionally biased region" description="Basic residues" evidence="25">
    <location>
        <begin position="34"/>
        <end position="44"/>
    </location>
</feature>
<evidence type="ECO:0000256" key="9">
    <source>
        <dbReference type="ARBA" id="ARBA00022676"/>
    </source>
</evidence>
<evidence type="ECO:0000256" key="25">
    <source>
        <dbReference type="SAM" id="MobiDB-lite"/>
    </source>
</evidence>
<keyword evidence="10" id="KW-0808">Transferase</keyword>
<evidence type="ECO:0000256" key="6">
    <source>
        <dbReference type="ARBA" id="ARBA00022448"/>
    </source>
</evidence>
<comment type="similarity">
    <text evidence="3">Belongs to the patched family.</text>
</comment>
<keyword evidence="31" id="KW-1185">Reference proteome</keyword>
<evidence type="ECO:0000256" key="12">
    <source>
        <dbReference type="ARBA" id="ARBA00022729"/>
    </source>
</evidence>
<feature type="transmembrane region" description="Helical" evidence="26">
    <location>
        <begin position="2709"/>
        <end position="2730"/>
    </location>
</feature>
<feature type="transmembrane region" description="Helical" evidence="26">
    <location>
        <begin position="3132"/>
        <end position="3152"/>
    </location>
</feature>
<proteinExistence type="inferred from homology"/>
<dbReference type="SUPFAM" id="SSF53448">
    <property type="entry name" value="Nucleotide-diphospho-sugar transferases"/>
    <property type="match status" value="1"/>
</dbReference>
<evidence type="ECO:0000256" key="20">
    <source>
        <dbReference type="ARBA" id="ARBA00023157"/>
    </source>
</evidence>
<dbReference type="GO" id="GO:0016757">
    <property type="term" value="F:glycosyltransferase activity"/>
    <property type="evidence" value="ECO:0007669"/>
    <property type="project" value="UniProtKB-KW"/>
</dbReference>
<evidence type="ECO:0000259" key="29">
    <source>
        <dbReference type="PROSITE" id="PS50156"/>
    </source>
</evidence>
<dbReference type="EC" id="2.7.11.1" evidence="5"/>
<sequence>MDRLVEKTKKKKGRPSLLDLQKRSLNEQFNQQQQKKRNHSHLRNVSHSLSNSSNSTTTPNSSQIHKAATSTAAPLRRSTRRDPTHDDNYQDSSDDEDSTEMNGKHHREKKQKLVLKLPKSDTNPTSFNSTGEESNGEEEKNTGSNEKKRKIVVSENEKAHLFKRDEFGNSCLIYVLTCFADSRSSTPLPDKKLLLFILDRLQKKDTYGVFSEPVDLDELPDYLDVIEHPMDFGTVKKKLSNGAYGSLELFEITGRLKRLKGASSVARSIQELAKKNFENLRQDSDDNEREPKVVRRGRPPSENFKKSPGRLSLDLASSELPPGATLATGGENKSSEKSGLPDLSGQSHGSRNEAYASTDNRFEKNDETAGSILKGKHIKKHLALDENRRNTYKQFHPSAGGRVPSVLNSFDAERKQLVAVFGIEFPLYFTAGLLTEHGYARSIARFAANIGPFSWTIEVKRIEKSLAPGVKFGPGWVGENEIPPHKSLFSSPLPSQLAPPPQKPFSVHESSAAVATACSVKSKQEKLSTKPEKDIFPEKQLPSTRPVRCAFNNAGVIRQRAPFQLHQNSATHPGMIGFNATCGFNLAAQMGKLIGVARPAGLGIQSSQMADEVSRTNSNLVRSANANFINSEKMKFPQNSSSIKISGALPNPGSEALEAPRSVDQTQPPWQGLYPNPRPDSGSSSHQKMDAVPPDLNMIKLTVVVTHAPCPCGLVLHPKPLNQGPSFDASTKPHNGISQTTGYNASSGRSNATSSRGSDITAHSRFSAGSGDEEFPDGQILPTPNLRIFSFAELKIATRNFKPDTLLGEGGFGKVYKGWLDEKAPVRIGSGTVIAVKRLNSESSQGFEEWQSEVNFLGRLSHPHLVRLIGYCWEVKELLLVYEFMQKGSLENHLFGRGSDVQPLPWHTRLKIAIGAARGLAFLHTSDKQVIYRDFKASNILLDGAYTAKLSDFGLAKLGPSDSQSHVTTRVMGTYGYAAPEYVATGHLYVKSDVYGFGVVLVEILTGLRALDTSRPSERHNLVDWIKPYLSDRRKLKSIMDSHLEGRYPSKAAQQIAQLSLNCLESEHKHRPHMKEVVATLERIDASKERQRETRTRPNRSVSHQNTQQPLQYHSPLRPIPDGSRGYQQSPRASTRVYEFPAAFRHDPYTRAARKNSENLRQDGDDNEAESKAVVGADLAVDNPTLELKALRRLHQEYDASSVAGHGLHSEHGMDINIIATYSDTAGAVRLSRVKMSDLSPSWVLENPADKNHDQPKVSQRLEDSSKVGAKHEDHVQHSVSDHRYGEGGTTSSLKLPLSPVMLQRQIMRKERREQRTSMLIQDEGTADNQTQAAAFIWHTGLDTSIKGKHSIWGRYFDSPNSDSTLKLMRDQIIMAKAYANIAKSNNVTTLYNALVKQLRENRNAIGEAMSNAKLLPRALVHAKAMGSVLSMAKDRLYECPSISRKLRVMLQLSLENVKALKKKSAFLINLAAKTIPKPLHCLPLQLAADYFLYGHQNKEYFDREKVEDPSLFHYAIFSDNVLATSVVVKSTVQHAKYPEEHVFHIVTDKLNFAAMKMWFIANPPAKATVQVENIDDFKWLNASYCSVLRQLESTRIKEYYFKENHPSSLASGADNLKYRNPKYLSMMNHLRFYLPEVYPKLDKILFLDDDIVVQKDLTPLWSVDLHGMVNGAVETCKKNFHRLDKYLNFSNPKIYKKFNPNSCGWAFGMNMFDLKQWKRRNITGIYHHWQDLNEDRTLWKLGTLPPGLITFYNLTYPLDRSWHVLGLGYDPALNQTAIKKAAVVHYNGNYKPWLDVAISKYKSYWSRYLHLVIPVSSAWKIPSCVFDHAGMRRCFLSHMRIIRDSVSWMILIHRHLDSGALMEGLRGQDKKDGLGKEDELGQAGLGYRDACPKKPTTGILGLVLPSPYLFYLYALPITHLTPLISNLTYARNDDALSASLVLLFFDFCAKHEKEYCAMYDICGARSDGKVLNCPFPTSSVKPDDYFSAKIQSLCPAISGNVCCTETQFDTLRAQVQQAIPLLVGCPACLRNFLNLFCELSCSPNQSLFINVTSISEVNGNLTVDGIAYYVTNDFGERLYDSCKDVKFGTMNTRAIDFVGGGANNFKEWFAFIGQKAPPGFPGSPYEIEFKPTTPDSSKMVPMNVSAYSCGDTSLGCSCGDCPLAPACSSSEQPSPPKKESCLIRIGPLKVKCLDFSVAILYIILVFAFLGWASLKRTRERRAATSTEPLLRSMDEGEADSTEIQKDGKVDKLLDSSHPIPHLFYSIERLWGGSKTCDRNVLECWKLSFEALRSRLVPQMINRFQLVGVQGHMSSFYRNYGKWVARNPTLVLCSSVAVVLVLCIGLICFKVETRPEKREKFSIIEPTVTTLATGFRLILMYVHPFHFNPTHTLKAFLFQTLFSSFLFDGNEYLILATLPDSKDGKRHSIVTDENIQLLFEIQKKVDGIRANYSGSVVSLTDICLKPLGNDCATQSLLQYFKMDAENYDDYGGVEHAEYCFQHYTSADTCMSAFKAPLDPSTALGGFSGNNYSEASAFVVTYPVNNAIDEASNGKAVAWEKAFIRLVEEELLSMVQPSNLTLSYSSESSIEEELKRESTADIITIAVSYVVMFAYVSVTLGDASRLSTFFLSSKVLLGLSGVVLVMLSVLGSVGFFSAFGVKSTLIIMEVIPFLVLAVGVDNMCILVHAVKRQSIELPIEERISNALLEVGPSITLASLSEILAFAVGSFIPMPACRVFSMFAALAVLLDFLLQVTAFVALITFDCRRAEDNRIDCFPCIKVPSSTGGSNEGINQRRPGLLARYMKVTFEYWEVHAPILGVWAVKIVVIAIFVAFALASIALCPRIESGLEQQVVLPRDSYLQGYFNNISEYLRIGPPLYFVVKDYNYSLESRHTNQLCSISQCDSNSLLNEVSRASLVPESSYIAKPAASWLDDFLVWLSPEAFGCCRKFMNGTYCPPDDQIRKSLFHLPPCCSPDDFSCGFGGVCKDCTTCFRHSDLVNDRPSTMQFREKLPWFLDALPSADCAKGGHGAYTSSVDLNGYKNGVIRASEFRTYHTPVNKQGDYVNALRAAREFSSRISDSLKIEIFPYSVFYIFFEQYLDIWRIALINIAIALGAIFIVCLVITSSFWCSAIILLVLVMIVVDLMGVMAVLDIQLNAVSVVNLIMSIGIAVEFCVHIAHAFLVSHGDRGQRAKEALGTMGASVFSGITLTKLVGVIVLCFARSEVFVVSAASPYVPGTGYHRFLAWTGVPTSGAERGGSTTKTCHHGNKMSFHFITPSLPPGLLINMHIVIKKLAKHNYGKRSELPAPLLSSSIWEECTTSTIRGETARG</sequence>
<reference evidence="31" key="1">
    <citation type="journal article" date="2019" name="Gigascience">
        <title>De novo genome assembly of the endangered Acer yangbiense, a plant species with extremely small populations endemic to Yunnan Province, China.</title>
        <authorList>
            <person name="Yang J."/>
            <person name="Wariss H.M."/>
            <person name="Tao L."/>
            <person name="Zhang R."/>
            <person name="Yun Q."/>
            <person name="Hollingsworth P."/>
            <person name="Dao Z."/>
            <person name="Luo G."/>
            <person name="Guo H."/>
            <person name="Ma Y."/>
            <person name="Sun W."/>
        </authorList>
    </citation>
    <scope>NUCLEOTIDE SEQUENCE [LARGE SCALE GENOMIC DNA]</scope>
    <source>
        <strain evidence="31">cv. br00</strain>
    </source>
</reference>
<dbReference type="PROSITE" id="PS50011">
    <property type="entry name" value="PROTEIN_KINASE_DOM"/>
    <property type="match status" value="1"/>
</dbReference>
<dbReference type="CDD" id="cd06429">
    <property type="entry name" value="GT8_like_1"/>
    <property type="match status" value="1"/>
</dbReference>
<feature type="transmembrane region" description="Helical" evidence="26">
    <location>
        <begin position="3164"/>
        <end position="3184"/>
    </location>
</feature>
<feature type="compositionally biased region" description="Basic and acidic residues" evidence="25">
    <location>
        <begin position="1082"/>
        <end position="1096"/>
    </location>
</feature>
<keyword evidence="15 24" id="KW-0067">ATP-binding</keyword>
<feature type="compositionally biased region" description="Low complexity" evidence="25">
    <location>
        <begin position="45"/>
        <end position="62"/>
    </location>
</feature>
<dbReference type="Pfam" id="PF22314">
    <property type="entry name" value="NPC1_MLD"/>
    <property type="match status" value="1"/>
</dbReference>
<dbReference type="FunFam" id="3.30.200.20:FF:000228">
    <property type="entry name" value="Serine/threonine-protein kinase BIK1"/>
    <property type="match status" value="1"/>
</dbReference>
<evidence type="ECO:0000313" key="30">
    <source>
        <dbReference type="EMBL" id="KAB5541836.1"/>
    </source>
</evidence>
<evidence type="ECO:0000256" key="21">
    <source>
        <dbReference type="ARBA" id="ARBA00023180"/>
    </source>
</evidence>